<dbReference type="AlphaFoldDB" id="A0A934NFQ8"/>
<keyword evidence="2" id="KW-0472">Membrane</keyword>
<organism evidence="3 4">
    <name type="scientific">Candidatus Nephthysia bennettiae</name>
    <dbReference type="NCBI Taxonomy" id="3127016"/>
    <lineage>
        <taxon>Bacteria</taxon>
        <taxon>Bacillati</taxon>
        <taxon>Candidatus Dormiibacterota</taxon>
        <taxon>Candidatus Dormibacteria</taxon>
        <taxon>Candidatus Dormibacterales</taxon>
        <taxon>Candidatus Dormibacteraceae</taxon>
        <taxon>Candidatus Nephthysia</taxon>
    </lineage>
</organism>
<proteinExistence type="predicted"/>
<sequence>MPVDDEVSGGFGWGLLVGVALGIAAGAYLASGPGRGQVENLRARTIELTGSARRAASHADSPMRRAIQDGINAARRRREELESGAGGVRPGMMDANEAIDA</sequence>
<accession>A0A934NFQ8</accession>
<evidence type="ECO:0000256" key="2">
    <source>
        <dbReference type="SAM" id="Phobius"/>
    </source>
</evidence>
<keyword evidence="4" id="KW-1185">Reference proteome</keyword>
<keyword evidence="2" id="KW-1133">Transmembrane helix</keyword>
<evidence type="ECO:0000313" key="4">
    <source>
        <dbReference type="Proteomes" id="UP000612893"/>
    </source>
</evidence>
<feature type="transmembrane region" description="Helical" evidence="2">
    <location>
        <begin position="12"/>
        <end position="30"/>
    </location>
</feature>
<comment type="caution">
    <text evidence="3">The sequence shown here is derived from an EMBL/GenBank/DDBJ whole genome shotgun (WGS) entry which is preliminary data.</text>
</comment>
<protein>
    <recommendedName>
        <fullName evidence="5">YtxH domain-containing protein</fullName>
    </recommendedName>
</protein>
<reference evidence="3" key="1">
    <citation type="submission" date="2020-10" db="EMBL/GenBank/DDBJ databases">
        <title>Ca. Dormibacterota MAGs.</title>
        <authorList>
            <person name="Montgomery K."/>
        </authorList>
    </citation>
    <scope>NUCLEOTIDE SEQUENCE [LARGE SCALE GENOMIC DNA]</scope>
    <source>
        <strain evidence="3">SC8812_S17_10</strain>
    </source>
</reference>
<evidence type="ECO:0000256" key="1">
    <source>
        <dbReference type="SAM" id="MobiDB-lite"/>
    </source>
</evidence>
<evidence type="ECO:0000313" key="3">
    <source>
        <dbReference type="EMBL" id="MBJ7601087.1"/>
    </source>
</evidence>
<dbReference type="EMBL" id="JAEKNR010000234">
    <property type="protein sequence ID" value="MBJ7601087.1"/>
    <property type="molecule type" value="Genomic_DNA"/>
</dbReference>
<gene>
    <name evidence="3" type="ORF">JF922_23820</name>
</gene>
<dbReference type="RefSeq" id="WP_338205160.1">
    <property type="nucleotide sequence ID" value="NZ_JAEKNR010000234.1"/>
</dbReference>
<dbReference type="Proteomes" id="UP000612893">
    <property type="component" value="Unassembled WGS sequence"/>
</dbReference>
<feature type="region of interest" description="Disordered" evidence="1">
    <location>
        <begin position="77"/>
        <end position="101"/>
    </location>
</feature>
<name>A0A934NFQ8_9BACT</name>
<evidence type="ECO:0008006" key="5">
    <source>
        <dbReference type="Google" id="ProtNLM"/>
    </source>
</evidence>
<keyword evidence="2" id="KW-0812">Transmembrane</keyword>